<accession>A0ACB8YLP2</accession>
<reference evidence="1 2" key="2">
    <citation type="journal article" date="2022" name="Mol. Ecol. Resour.">
        <title>The genomes of chicory, endive, great burdock and yacon provide insights into Asteraceae paleo-polyploidization history and plant inulin production.</title>
        <authorList>
            <person name="Fan W."/>
            <person name="Wang S."/>
            <person name="Wang H."/>
            <person name="Wang A."/>
            <person name="Jiang F."/>
            <person name="Liu H."/>
            <person name="Zhao H."/>
            <person name="Xu D."/>
            <person name="Zhang Y."/>
        </authorList>
    </citation>
    <scope>NUCLEOTIDE SEQUENCE [LARGE SCALE GENOMIC DNA]</scope>
    <source>
        <strain evidence="2">cv. Yunnan</strain>
        <tissue evidence="1">Leaves</tissue>
    </source>
</reference>
<name>A0ACB8YLP2_9ASTR</name>
<keyword evidence="2" id="KW-1185">Reference proteome</keyword>
<sequence length="102" mass="10573">MNQSLIQHAFGIHLALPGWFQLSRWNGGVAIGAVVGDRCGVWCRVVVGFDCGGFWGVSRGVCGGKGGMQAARFGEDDYFGAGFGVDGTSNGARFWAEGGAVA</sequence>
<proteinExistence type="predicted"/>
<organism evidence="1 2">
    <name type="scientific">Smallanthus sonchifolius</name>
    <dbReference type="NCBI Taxonomy" id="185202"/>
    <lineage>
        <taxon>Eukaryota</taxon>
        <taxon>Viridiplantae</taxon>
        <taxon>Streptophyta</taxon>
        <taxon>Embryophyta</taxon>
        <taxon>Tracheophyta</taxon>
        <taxon>Spermatophyta</taxon>
        <taxon>Magnoliopsida</taxon>
        <taxon>eudicotyledons</taxon>
        <taxon>Gunneridae</taxon>
        <taxon>Pentapetalae</taxon>
        <taxon>asterids</taxon>
        <taxon>campanulids</taxon>
        <taxon>Asterales</taxon>
        <taxon>Asteraceae</taxon>
        <taxon>Asteroideae</taxon>
        <taxon>Heliantheae alliance</taxon>
        <taxon>Millerieae</taxon>
        <taxon>Smallanthus</taxon>
    </lineage>
</organism>
<dbReference type="Proteomes" id="UP001056120">
    <property type="component" value="Linkage Group LG27"/>
</dbReference>
<comment type="caution">
    <text evidence="1">The sequence shown here is derived from an EMBL/GenBank/DDBJ whole genome shotgun (WGS) entry which is preliminary data.</text>
</comment>
<evidence type="ECO:0000313" key="1">
    <source>
        <dbReference type="EMBL" id="KAI3686632.1"/>
    </source>
</evidence>
<dbReference type="EMBL" id="CM042044">
    <property type="protein sequence ID" value="KAI3686632.1"/>
    <property type="molecule type" value="Genomic_DNA"/>
</dbReference>
<gene>
    <name evidence="1" type="ORF">L1987_80312</name>
</gene>
<evidence type="ECO:0000313" key="2">
    <source>
        <dbReference type="Proteomes" id="UP001056120"/>
    </source>
</evidence>
<protein>
    <submittedName>
        <fullName evidence="1">Uncharacterized protein</fullName>
    </submittedName>
</protein>
<reference evidence="2" key="1">
    <citation type="journal article" date="2022" name="Mol. Ecol. Resour.">
        <title>The genomes of chicory, endive, great burdock and yacon provide insights into Asteraceae palaeo-polyploidization history and plant inulin production.</title>
        <authorList>
            <person name="Fan W."/>
            <person name="Wang S."/>
            <person name="Wang H."/>
            <person name="Wang A."/>
            <person name="Jiang F."/>
            <person name="Liu H."/>
            <person name="Zhao H."/>
            <person name="Xu D."/>
            <person name="Zhang Y."/>
        </authorList>
    </citation>
    <scope>NUCLEOTIDE SEQUENCE [LARGE SCALE GENOMIC DNA]</scope>
    <source>
        <strain evidence="2">cv. Yunnan</strain>
    </source>
</reference>